<dbReference type="AlphaFoldDB" id="A0A8D8ZC27"/>
<organism evidence="1">
    <name type="scientific">Cacopsylla melanoneura</name>
    <dbReference type="NCBI Taxonomy" id="428564"/>
    <lineage>
        <taxon>Eukaryota</taxon>
        <taxon>Metazoa</taxon>
        <taxon>Ecdysozoa</taxon>
        <taxon>Arthropoda</taxon>
        <taxon>Hexapoda</taxon>
        <taxon>Insecta</taxon>
        <taxon>Pterygota</taxon>
        <taxon>Neoptera</taxon>
        <taxon>Paraneoptera</taxon>
        <taxon>Hemiptera</taxon>
        <taxon>Sternorrhyncha</taxon>
        <taxon>Psylloidea</taxon>
        <taxon>Psyllidae</taxon>
        <taxon>Psyllinae</taxon>
        <taxon>Cacopsylla</taxon>
    </lineage>
</organism>
<reference evidence="1" key="1">
    <citation type="submission" date="2021-05" db="EMBL/GenBank/DDBJ databases">
        <authorList>
            <person name="Alioto T."/>
            <person name="Alioto T."/>
            <person name="Gomez Garrido J."/>
        </authorList>
    </citation>
    <scope>NUCLEOTIDE SEQUENCE</scope>
</reference>
<sequence>MGKKVCGNTSPDGNDMVYNPGAIAKPVVLEVILSGKCQGESPGQATFPKGYKSWTSDDKRQKHTTTYELYGKYQHLVRIRKVKNGKHLNRFAKQRMYNRSKFSISVKFLLISRQIDLFIPFTRP</sequence>
<evidence type="ECO:0000313" key="1">
    <source>
        <dbReference type="EMBL" id="CAG6744874.1"/>
    </source>
</evidence>
<protein>
    <submittedName>
        <fullName evidence="1">Uncharacterized protein</fullName>
    </submittedName>
</protein>
<dbReference type="EMBL" id="HBUF01477226">
    <property type="protein sequence ID" value="CAG6744874.1"/>
    <property type="molecule type" value="Transcribed_RNA"/>
</dbReference>
<proteinExistence type="predicted"/>
<accession>A0A8D8ZC27</accession>
<name>A0A8D8ZC27_9HEMI</name>